<dbReference type="EMBL" id="JACGWO010000001">
    <property type="protein sequence ID" value="KAK4438851.1"/>
    <property type="molecule type" value="Genomic_DNA"/>
</dbReference>
<evidence type="ECO:0000313" key="2">
    <source>
        <dbReference type="Proteomes" id="UP001293254"/>
    </source>
</evidence>
<dbReference type="AlphaFoldDB" id="A0AAE1YYZ2"/>
<dbReference type="Proteomes" id="UP001293254">
    <property type="component" value="Unassembled WGS sequence"/>
</dbReference>
<gene>
    <name evidence="1" type="ORF">Salat_0219700</name>
</gene>
<comment type="caution">
    <text evidence="1">The sequence shown here is derived from an EMBL/GenBank/DDBJ whole genome shotgun (WGS) entry which is preliminary data.</text>
</comment>
<organism evidence="1 2">
    <name type="scientific">Sesamum alatum</name>
    <dbReference type="NCBI Taxonomy" id="300844"/>
    <lineage>
        <taxon>Eukaryota</taxon>
        <taxon>Viridiplantae</taxon>
        <taxon>Streptophyta</taxon>
        <taxon>Embryophyta</taxon>
        <taxon>Tracheophyta</taxon>
        <taxon>Spermatophyta</taxon>
        <taxon>Magnoliopsida</taxon>
        <taxon>eudicotyledons</taxon>
        <taxon>Gunneridae</taxon>
        <taxon>Pentapetalae</taxon>
        <taxon>asterids</taxon>
        <taxon>lamiids</taxon>
        <taxon>Lamiales</taxon>
        <taxon>Pedaliaceae</taxon>
        <taxon>Sesamum</taxon>
    </lineage>
</organism>
<reference evidence="1" key="1">
    <citation type="submission" date="2020-06" db="EMBL/GenBank/DDBJ databases">
        <authorList>
            <person name="Li T."/>
            <person name="Hu X."/>
            <person name="Zhang T."/>
            <person name="Song X."/>
            <person name="Zhang H."/>
            <person name="Dai N."/>
            <person name="Sheng W."/>
            <person name="Hou X."/>
            <person name="Wei L."/>
        </authorList>
    </citation>
    <scope>NUCLEOTIDE SEQUENCE</scope>
    <source>
        <strain evidence="1">3651</strain>
        <tissue evidence="1">Leaf</tissue>
    </source>
</reference>
<name>A0AAE1YYZ2_9LAMI</name>
<sequence length="110" mass="11573">MNAGEIPATFVRFSFVCLRNPSSDSNPSLKHTKTSCTPTLSFSIATAAAAAAPPLAAVCWTSSKKNQSVLALETSSSTYPTTQDYPARPLSRQPYYLSIPAAGPAACCLE</sequence>
<evidence type="ECO:0000313" key="1">
    <source>
        <dbReference type="EMBL" id="KAK4438851.1"/>
    </source>
</evidence>
<accession>A0AAE1YYZ2</accession>
<keyword evidence="2" id="KW-1185">Reference proteome</keyword>
<reference evidence="1" key="2">
    <citation type="journal article" date="2024" name="Plant">
        <title>Genomic evolution and insights into agronomic trait innovations of Sesamum species.</title>
        <authorList>
            <person name="Miao H."/>
            <person name="Wang L."/>
            <person name="Qu L."/>
            <person name="Liu H."/>
            <person name="Sun Y."/>
            <person name="Le M."/>
            <person name="Wang Q."/>
            <person name="Wei S."/>
            <person name="Zheng Y."/>
            <person name="Lin W."/>
            <person name="Duan Y."/>
            <person name="Cao H."/>
            <person name="Xiong S."/>
            <person name="Wang X."/>
            <person name="Wei L."/>
            <person name="Li C."/>
            <person name="Ma Q."/>
            <person name="Ju M."/>
            <person name="Zhao R."/>
            <person name="Li G."/>
            <person name="Mu C."/>
            <person name="Tian Q."/>
            <person name="Mei H."/>
            <person name="Zhang T."/>
            <person name="Gao T."/>
            <person name="Zhang H."/>
        </authorList>
    </citation>
    <scope>NUCLEOTIDE SEQUENCE</scope>
    <source>
        <strain evidence="1">3651</strain>
    </source>
</reference>
<protein>
    <submittedName>
        <fullName evidence="1">Uncharacterized protein</fullName>
    </submittedName>
</protein>
<proteinExistence type="predicted"/>